<accession>A0A7J7KUH7</accession>
<gene>
    <name evidence="2" type="ORF">GIB67_038304</name>
</gene>
<protein>
    <submittedName>
        <fullName evidence="2">Uncharacterized protein</fullName>
    </submittedName>
</protein>
<feature type="region of interest" description="Disordered" evidence="1">
    <location>
        <begin position="113"/>
        <end position="224"/>
    </location>
</feature>
<dbReference type="Proteomes" id="UP000541444">
    <property type="component" value="Unassembled WGS sequence"/>
</dbReference>
<dbReference type="AlphaFoldDB" id="A0A7J7KUH7"/>
<evidence type="ECO:0000313" key="2">
    <source>
        <dbReference type="EMBL" id="KAF6134013.1"/>
    </source>
</evidence>
<dbReference type="PANTHER" id="PTHR36407">
    <property type="entry name" value="MEDIATOR-ASSOCIATED PROTEIN 2"/>
    <property type="match status" value="1"/>
</dbReference>
<evidence type="ECO:0000313" key="3">
    <source>
        <dbReference type="Proteomes" id="UP000541444"/>
    </source>
</evidence>
<reference evidence="2 3" key="1">
    <citation type="journal article" date="2020" name="IScience">
        <title>Genome Sequencing of the Endangered Kingdonia uniflora (Circaeasteraceae, Ranunculales) Reveals Potential Mechanisms of Evolutionary Specialization.</title>
        <authorList>
            <person name="Sun Y."/>
            <person name="Deng T."/>
            <person name="Zhang A."/>
            <person name="Moore M.J."/>
            <person name="Landis J.B."/>
            <person name="Lin N."/>
            <person name="Zhang H."/>
            <person name="Zhang X."/>
            <person name="Huang J."/>
            <person name="Zhang X."/>
            <person name="Sun H."/>
            <person name="Wang H."/>
        </authorList>
    </citation>
    <scope>NUCLEOTIDE SEQUENCE [LARGE SCALE GENOMIC DNA]</scope>
    <source>
        <strain evidence="2">TB1705</strain>
        <tissue evidence="2">Leaf</tissue>
    </source>
</reference>
<keyword evidence="3" id="KW-1185">Reference proteome</keyword>
<dbReference type="InterPro" id="IPR038823">
    <property type="entry name" value="MED2_plant"/>
</dbReference>
<dbReference type="EMBL" id="JACGCM010002893">
    <property type="protein sequence ID" value="KAF6134013.1"/>
    <property type="molecule type" value="Genomic_DNA"/>
</dbReference>
<organism evidence="2 3">
    <name type="scientific">Kingdonia uniflora</name>
    <dbReference type="NCBI Taxonomy" id="39325"/>
    <lineage>
        <taxon>Eukaryota</taxon>
        <taxon>Viridiplantae</taxon>
        <taxon>Streptophyta</taxon>
        <taxon>Embryophyta</taxon>
        <taxon>Tracheophyta</taxon>
        <taxon>Spermatophyta</taxon>
        <taxon>Magnoliopsida</taxon>
        <taxon>Ranunculales</taxon>
        <taxon>Circaeasteraceae</taxon>
        <taxon>Kingdonia</taxon>
    </lineage>
</organism>
<sequence>MDVYEPAPEFQLVSEDPLVHITHSSELWLIQMPINQNLTDGQEITLKLHHDGTLGSLTGSSGISYEIVSTKAQNPDATVFLSSASSQSKAVGKISRSVSLVYYPDPSELAEMVKKPKTGTASLSQRSGGISVKTQRSSGTRTTSARLGLPSQRNRFETGEASKSHKKRRVNEPTMSVGQSAQDSEAQSGRSGVSSLGSADKPIGESSKSHKKRHVTEQSNEDSD</sequence>
<dbReference type="OrthoDB" id="1892825at2759"/>
<proteinExistence type="predicted"/>
<feature type="compositionally biased region" description="Polar residues" evidence="1">
    <location>
        <begin position="173"/>
        <end position="197"/>
    </location>
</feature>
<feature type="compositionally biased region" description="Basic and acidic residues" evidence="1">
    <location>
        <begin position="154"/>
        <end position="163"/>
    </location>
</feature>
<dbReference type="PANTHER" id="PTHR36407:SF1">
    <property type="entry name" value="MEDIATOR-ASSOCIATED PROTEIN 2"/>
    <property type="match status" value="1"/>
</dbReference>
<name>A0A7J7KUH7_9MAGN</name>
<evidence type="ECO:0000256" key="1">
    <source>
        <dbReference type="SAM" id="MobiDB-lite"/>
    </source>
</evidence>
<comment type="caution">
    <text evidence="2">The sequence shown here is derived from an EMBL/GenBank/DDBJ whole genome shotgun (WGS) entry which is preliminary data.</text>
</comment>
<feature type="compositionally biased region" description="Polar residues" evidence="1">
    <location>
        <begin position="119"/>
        <end position="145"/>
    </location>
</feature>